<evidence type="ECO:0000313" key="8">
    <source>
        <dbReference type="EMBL" id="APZ41978.1"/>
    </source>
</evidence>
<gene>
    <name evidence="8" type="ORF">BW247_01760</name>
</gene>
<accession>A0A1P8UDX4</accession>
<evidence type="ECO:0000256" key="2">
    <source>
        <dbReference type="ARBA" id="ARBA00022448"/>
    </source>
</evidence>
<evidence type="ECO:0000256" key="6">
    <source>
        <dbReference type="SAM" id="Phobius"/>
    </source>
</evidence>
<dbReference type="STRING" id="1765967.BW247_01760"/>
<feature type="transmembrane region" description="Helical" evidence="6">
    <location>
        <begin position="410"/>
        <end position="431"/>
    </location>
</feature>
<sequence length="492" mass="53091">MESNKNTRINLQNWIESEISEIGTLFTQRNVIIALMAVVLGLTAADLAALGVMANALERSLHLNNASFGLIATVSTLVGAIAALPVSILVDRWNRVTLLVLLTLVWSAGMAWSGFIQTYFDLLIAQLVVGISGVSIGAVVASLTGDYFSPSQRGRIFGLIVGGEMLGGGMGVVWATIMEHYFSWHAAFWQLAGIGFIAAWLIWNYLPEPSRGRMGELARNSVCPQDAKEQPRAVNTLVQTRGIEPHAHRVIEDDPTDWPWLKAARYIITIRTNAILLTGSTASYFYFTGLLTFAELYLMQHFDLSTSAASLLFLVAGSGGILGNLLSGWLADRLLRRGIIAARVWVSASAFFLAVATFLPAFLLPVLPLAITLFFLAAFSLGATTAPLDAARLDIMHSRLWGRAEGIRNALRYIPVAFAPVIIGLISDLLIPASGSTKAMHGTGLGLSFEFLLILLLAAGIIMLFAGYSYARDVATVIASEHIGARANKEVT</sequence>
<dbReference type="PROSITE" id="PS50850">
    <property type="entry name" value="MFS"/>
    <property type="match status" value="1"/>
</dbReference>
<name>A0A1P8UDX4_9GAMM</name>
<dbReference type="Proteomes" id="UP000243807">
    <property type="component" value="Chromosome"/>
</dbReference>
<evidence type="ECO:0000256" key="1">
    <source>
        <dbReference type="ARBA" id="ARBA00004141"/>
    </source>
</evidence>
<dbReference type="PANTHER" id="PTHR23505">
    <property type="entry name" value="SPINSTER"/>
    <property type="match status" value="1"/>
</dbReference>
<dbReference type="GO" id="GO:0022857">
    <property type="term" value="F:transmembrane transporter activity"/>
    <property type="evidence" value="ECO:0007669"/>
    <property type="project" value="InterPro"/>
</dbReference>
<feature type="transmembrane region" description="Helical" evidence="6">
    <location>
        <begin position="31"/>
        <end position="54"/>
    </location>
</feature>
<evidence type="ECO:0000313" key="9">
    <source>
        <dbReference type="Proteomes" id="UP000243807"/>
    </source>
</evidence>
<dbReference type="AlphaFoldDB" id="A0A1P8UDX4"/>
<reference evidence="8 9" key="1">
    <citation type="submission" date="2017-01" db="EMBL/GenBank/DDBJ databases">
        <title>Draft sequence of Acidihalobacter ferrooxidans strain DSM 14175 (strain V8).</title>
        <authorList>
            <person name="Khaleque H.N."/>
            <person name="Ramsay J.P."/>
            <person name="Murphy R.J.T."/>
            <person name="Kaksonen A.H."/>
            <person name="Boxall N.J."/>
            <person name="Watkin E.L.J."/>
        </authorList>
    </citation>
    <scope>NUCLEOTIDE SEQUENCE [LARGE SCALE GENOMIC DNA]</scope>
    <source>
        <strain evidence="8 9">V8</strain>
    </source>
</reference>
<dbReference type="GO" id="GO:0016020">
    <property type="term" value="C:membrane"/>
    <property type="evidence" value="ECO:0007669"/>
    <property type="project" value="UniProtKB-SubCell"/>
</dbReference>
<proteinExistence type="predicted"/>
<feature type="transmembrane region" description="Helical" evidence="6">
    <location>
        <begin position="66"/>
        <end position="89"/>
    </location>
</feature>
<keyword evidence="9" id="KW-1185">Reference proteome</keyword>
<feature type="transmembrane region" description="Helical" evidence="6">
    <location>
        <begin position="187"/>
        <end position="206"/>
    </location>
</feature>
<dbReference type="InterPro" id="IPR020846">
    <property type="entry name" value="MFS_dom"/>
</dbReference>
<keyword evidence="3 6" id="KW-0812">Transmembrane</keyword>
<evidence type="ECO:0000256" key="5">
    <source>
        <dbReference type="ARBA" id="ARBA00023136"/>
    </source>
</evidence>
<feature type="transmembrane region" description="Helical" evidence="6">
    <location>
        <begin position="369"/>
        <end position="390"/>
    </location>
</feature>
<dbReference type="InterPro" id="IPR036259">
    <property type="entry name" value="MFS_trans_sf"/>
</dbReference>
<feature type="transmembrane region" description="Helical" evidence="6">
    <location>
        <begin position="343"/>
        <end position="363"/>
    </location>
</feature>
<evidence type="ECO:0000256" key="4">
    <source>
        <dbReference type="ARBA" id="ARBA00022989"/>
    </source>
</evidence>
<feature type="transmembrane region" description="Helical" evidence="6">
    <location>
        <begin position="311"/>
        <end position="331"/>
    </location>
</feature>
<dbReference type="Gene3D" id="1.20.1250.20">
    <property type="entry name" value="MFS general substrate transporter like domains"/>
    <property type="match status" value="1"/>
</dbReference>
<protein>
    <recommendedName>
        <fullName evidence="7">Major facilitator superfamily (MFS) profile domain-containing protein</fullName>
    </recommendedName>
</protein>
<evidence type="ECO:0000256" key="3">
    <source>
        <dbReference type="ARBA" id="ARBA00022692"/>
    </source>
</evidence>
<dbReference type="SUPFAM" id="SSF103473">
    <property type="entry name" value="MFS general substrate transporter"/>
    <property type="match status" value="1"/>
</dbReference>
<dbReference type="Pfam" id="PF07690">
    <property type="entry name" value="MFS_1"/>
    <property type="match status" value="1"/>
</dbReference>
<dbReference type="KEGG" id="afy:BW247_01760"/>
<feature type="transmembrane region" description="Helical" evidence="6">
    <location>
        <begin position="451"/>
        <end position="471"/>
    </location>
</feature>
<feature type="transmembrane region" description="Helical" evidence="6">
    <location>
        <begin position="156"/>
        <end position="175"/>
    </location>
</feature>
<keyword evidence="4 6" id="KW-1133">Transmembrane helix</keyword>
<dbReference type="EMBL" id="CP019434">
    <property type="protein sequence ID" value="APZ41978.1"/>
    <property type="molecule type" value="Genomic_DNA"/>
</dbReference>
<feature type="domain" description="Major facilitator superfamily (MFS) profile" evidence="7">
    <location>
        <begin position="32"/>
        <end position="471"/>
    </location>
</feature>
<feature type="transmembrane region" description="Helical" evidence="6">
    <location>
        <begin position="274"/>
        <end position="299"/>
    </location>
</feature>
<dbReference type="InterPro" id="IPR011701">
    <property type="entry name" value="MFS"/>
</dbReference>
<evidence type="ECO:0000259" key="7">
    <source>
        <dbReference type="PROSITE" id="PS50850"/>
    </source>
</evidence>
<comment type="subcellular location">
    <subcellularLocation>
        <location evidence="1">Membrane</location>
        <topology evidence="1">Multi-pass membrane protein</topology>
    </subcellularLocation>
</comment>
<feature type="transmembrane region" description="Helical" evidence="6">
    <location>
        <begin position="122"/>
        <end position="144"/>
    </location>
</feature>
<organism evidence="8 9">
    <name type="scientific">Acidihalobacter ferrooxydans</name>
    <dbReference type="NCBI Taxonomy" id="1765967"/>
    <lineage>
        <taxon>Bacteria</taxon>
        <taxon>Pseudomonadati</taxon>
        <taxon>Pseudomonadota</taxon>
        <taxon>Gammaproteobacteria</taxon>
        <taxon>Chromatiales</taxon>
        <taxon>Ectothiorhodospiraceae</taxon>
        <taxon>Acidihalobacter</taxon>
    </lineage>
</organism>
<dbReference type="RefSeq" id="WP_076835325.1">
    <property type="nucleotide sequence ID" value="NZ_CP019434.1"/>
</dbReference>
<dbReference type="OrthoDB" id="6057322at2"/>
<dbReference type="InterPro" id="IPR044770">
    <property type="entry name" value="MFS_spinster-like"/>
</dbReference>
<keyword evidence="2" id="KW-0813">Transport</keyword>
<feature type="transmembrane region" description="Helical" evidence="6">
    <location>
        <begin position="96"/>
        <end position="116"/>
    </location>
</feature>
<keyword evidence="5 6" id="KW-0472">Membrane</keyword>
<dbReference type="PANTHER" id="PTHR23505:SF79">
    <property type="entry name" value="PROTEIN SPINSTER"/>
    <property type="match status" value="1"/>
</dbReference>